<name>A0A6J7CQT9_9ZZZZ</name>
<evidence type="ECO:0000256" key="8">
    <source>
        <dbReference type="ARBA" id="ARBA00030619"/>
    </source>
</evidence>
<dbReference type="AlphaFoldDB" id="A0A6J7CQT9"/>
<evidence type="ECO:0000256" key="7">
    <source>
        <dbReference type="ARBA" id="ARBA00023146"/>
    </source>
</evidence>
<dbReference type="InterPro" id="IPR033656">
    <property type="entry name" value="HisRS_anticodon"/>
</dbReference>
<evidence type="ECO:0000256" key="2">
    <source>
        <dbReference type="ARBA" id="ARBA00012815"/>
    </source>
</evidence>
<dbReference type="GO" id="GO:0004821">
    <property type="term" value="F:histidine-tRNA ligase activity"/>
    <property type="evidence" value="ECO:0007669"/>
    <property type="project" value="UniProtKB-EC"/>
</dbReference>
<dbReference type="EC" id="6.1.1.21" evidence="2"/>
<gene>
    <name evidence="11" type="ORF">UFOPK2658_00070</name>
    <name evidence="12" type="ORF">UFOPK2880_00003</name>
    <name evidence="13" type="ORF">UFOPK3304_00410</name>
    <name evidence="14" type="ORF">UFOPK3494_00858</name>
    <name evidence="15" type="ORF">UFOPK4134_00615</name>
</gene>
<dbReference type="GO" id="GO:0006427">
    <property type="term" value="P:histidyl-tRNA aminoacylation"/>
    <property type="evidence" value="ECO:0007669"/>
    <property type="project" value="InterPro"/>
</dbReference>
<evidence type="ECO:0000256" key="6">
    <source>
        <dbReference type="ARBA" id="ARBA00022917"/>
    </source>
</evidence>
<dbReference type="InterPro" id="IPR004154">
    <property type="entry name" value="Anticodon-bd"/>
</dbReference>
<dbReference type="EMBL" id="CAFBPS010000031">
    <property type="protein sequence ID" value="CAB5026597.1"/>
    <property type="molecule type" value="Genomic_DNA"/>
</dbReference>
<evidence type="ECO:0000256" key="4">
    <source>
        <dbReference type="ARBA" id="ARBA00022741"/>
    </source>
</evidence>
<evidence type="ECO:0000313" key="13">
    <source>
        <dbReference type="EMBL" id="CAB4860211.1"/>
    </source>
</evidence>
<evidence type="ECO:0000313" key="14">
    <source>
        <dbReference type="EMBL" id="CAB4899392.1"/>
    </source>
</evidence>
<dbReference type="Pfam" id="PF03129">
    <property type="entry name" value="HGTP_anticodon"/>
    <property type="match status" value="1"/>
</dbReference>
<dbReference type="Gene3D" id="3.30.930.10">
    <property type="entry name" value="Bira Bifunctional Protein, Domain 2"/>
    <property type="match status" value="1"/>
</dbReference>
<evidence type="ECO:0000313" key="12">
    <source>
        <dbReference type="EMBL" id="CAB4759384.1"/>
    </source>
</evidence>
<dbReference type="InterPro" id="IPR015807">
    <property type="entry name" value="His-tRNA-ligase"/>
</dbReference>
<dbReference type="NCBIfam" id="TIGR00442">
    <property type="entry name" value="hisS"/>
    <property type="match status" value="1"/>
</dbReference>
<comment type="catalytic activity">
    <reaction evidence="9">
        <text>tRNA(His) + L-histidine + ATP = L-histidyl-tRNA(His) + AMP + diphosphate + H(+)</text>
        <dbReference type="Rhea" id="RHEA:17313"/>
        <dbReference type="Rhea" id="RHEA-COMP:9665"/>
        <dbReference type="Rhea" id="RHEA-COMP:9689"/>
        <dbReference type="ChEBI" id="CHEBI:15378"/>
        <dbReference type="ChEBI" id="CHEBI:30616"/>
        <dbReference type="ChEBI" id="CHEBI:33019"/>
        <dbReference type="ChEBI" id="CHEBI:57595"/>
        <dbReference type="ChEBI" id="CHEBI:78442"/>
        <dbReference type="ChEBI" id="CHEBI:78527"/>
        <dbReference type="ChEBI" id="CHEBI:456215"/>
        <dbReference type="EC" id="6.1.1.21"/>
    </reaction>
</comment>
<dbReference type="SUPFAM" id="SSF55681">
    <property type="entry name" value="Class II aaRS and biotin synthetases"/>
    <property type="match status" value="1"/>
</dbReference>
<proteinExistence type="inferred from homology"/>
<dbReference type="InterPro" id="IPR036621">
    <property type="entry name" value="Anticodon-bd_dom_sf"/>
</dbReference>
<evidence type="ECO:0000256" key="9">
    <source>
        <dbReference type="ARBA" id="ARBA00047639"/>
    </source>
</evidence>
<keyword evidence="7" id="KW-0030">Aminoacyl-tRNA synthetase</keyword>
<dbReference type="PIRSF" id="PIRSF001549">
    <property type="entry name" value="His-tRNA_synth"/>
    <property type="match status" value="1"/>
</dbReference>
<protein>
    <recommendedName>
        <fullName evidence="2">histidine--tRNA ligase</fullName>
        <ecNumber evidence="2">6.1.1.21</ecNumber>
    </recommendedName>
    <alternativeName>
        <fullName evidence="8">Histidyl-tRNA synthetase</fullName>
    </alternativeName>
</protein>
<keyword evidence="3" id="KW-0436">Ligase</keyword>
<dbReference type="InterPro" id="IPR041715">
    <property type="entry name" value="HisRS-like_core"/>
</dbReference>
<dbReference type="PROSITE" id="PS50862">
    <property type="entry name" value="AA_TRNA_LIGASE_II"/>
    <property type="match status" value="1"/>
</dbReference>
<dbReference type="HAMAP" id="MF_00127">
    <property type="entry name" value="His_tRNA_synth"/>
    <property type="match status" value="1"/>
</dbReference>
<evidence type="ECO:0000256" key="5">
    <source>
        <dbReference type="ARBA" id="ARBA00022840"/>
    </source>
</evidence>
<comment type="similarity">
    <text evidence="1">Belongs to the class-II aminoacyl-tRNA synthetase family.</text>
</comment>
<dbReference type="GO" id="GO:0005737">
    <property type="term" value="C:cytoplasm"/>
    <property type="evidence" value="ECO:0007669"/>
    <property type="project" value="InterPro"/>
</dbReference>
<keyword evidence="5" id="KW-0067">ATP-binding</keyword>
<dbReference type="PANTHER" id="PTHR43707:SF1">
    <property type="entry name" value="HISTIDINE--TRNA LIGASE, MITOCHONDRIAL-RELATED"/>
    <property type="match status" value="1"/>
</dbReference>
<reference evidence="13" key="1">
    <citation type="submission" date="2020-05" db="EMBL/GenBank/DDBJ databases">
        <authorList>
            <person name="Chiriac C."/>
            <person name="Salcher M."/>
            <person name="Ghai R."/>
            <person name="Kavagutti S V."/>
        </authorList>
    </citation>
    <scope>NUCLEOTIDE SEQUENCE</scope>
</reference>
<keyword evidence="6" id="KW-0648">Protein biosynthesis</keyword>
<feature type="domain" description="Aminoacyl-transfer RNA synthetases class-II family profile" evidence="10">
    <location>
        <begin position="28"/>
        <end position="320"/>
    </location>
</feature>
<dbReference type="CDD" id="cd00773">
    <property type="entry name" value="HisRS-like_core"/>
    <property type="match status" value="1"/>
</dbReference>
<dbReference type="EMBL" id="CAFBMF010000044">
    <property type="protein sequence ID" value="CAB4899392.1"/>
    <property type="molecule type" value="Genomic_DNA"/>
</dbReference>
<evidence type="ECO:0000256" key="1">
    <source>
        <dbReference type="ARBA" id="ARBA00008226"/>
    </source>
</evidence>
<evidence type="ECO:0000313" key="11">
    <source>
        <dbReference type="EMBL" id="CAB4705573.1"/>
    </source>
</evidence>
<accession>A0A6J7CQT9</accession>
<dbReference type="InterPro" id="IPR045864">
    <property type="entry name" value="aa-tRNA-synth_II/BPL/LPL"/>
</dbReference>
<dbReference type="EMBL" id="CAEZYH010000001">
    <property type="protein sequence ID" value="CAB4705573.1"/>
    <property type="molecule type" value="Genomic_DNA"/>
</dbReference>
<dbReference type="PANTHER" id="PTHR43707">
    <property type="entry name" value="HISTIDYL-TRNA SYNTHETASE"/>
    <property type="match status" value="1"/>
</dbReference>
<dbReference type="GO" id="GO:0005524">
    <property type="term" value="F:ATP binding"/>
    <property type="evidence" value="ECO:0007669"/>
    <property type="project" value="UniProtKB-KW"/>
</dbReference>
<evidence type="ECO:0000256" key="3">
    <source>
        <dbReference type="ARBA" id="ARBA00022598"/>
    </source>
</evidence>
<dbReference type="CDD" id="cd00859">
    <property type="entry name" value="HisRS_anticodon"/>
    <property type="match status" value="1"/>
</dbReference>
<evidence type="ECO:0000259" key="10">
    <source>
        <dbReference type="PROSITE" id="PS50862"/>
    </source>
</evidence>
<sequence>MPEFQTSPGMRDILPPESARWRRFVAAFAETVTAAGYGQIIPPLLEDIGVFHRVGEATDIVTKEMYDFIDKGDRHVALRPEQTASVCRAFVQHRPATPWKVWYSGPNFRYERPQRGRYRQFDQVGIEVLGANDPYLDVEVIALGWNFFKRLGLQQVHLHLNSLGEPENRQRFVAALQTYFTDNIDLLSDASKTTLAKNALRVLDSKRPEDNGVIAGAPKISDFYSDDARLHFETVQSGLRALNIPFTVNEKLVRGLDYYRHTTFEFVGGTLDSAQNAIGGGGRYDGLVEDLGGPSTGGIGFALGLDRTLIACDDEGVFAPSPTPVDVFVVDTAGGLEALIITQQLRESGISSDRSYENKSMKSQMKAADKSGARIAIIIGSDEVSAQSFVLRPLRGDEQQSTISRSELIPSILKALS</sequence>
<evidence type="ECO:0000313" key="15">
    <source>
        <dbReference type="EMBL" id="CAB5026597.1"/>
    </source>
</evidence>
<dbReference type="Gene3D" id="3.40.50.800">
    <property type="entry name" value="Anticodon-binding domain"/>
    <property type="match status" value="1"/>
</dbReference>
<dbReference type="SUPFAM" id="SSF52954">
    <property type="entry name" value="Class II aaRS ABD-related"/>
    <property type="match status" value="1"/>
</dbReference>
<keyword evidence="4" id="KW-0547">Nucleotide-binding</keyword>
<organism evidence="13">
    <name type="scientific">freshwater metagenome</name>
    <dbReference type="NCBI Taxonomy" id="449393"/>
    <lineage>
        <taxon>unclassified sequences</taxon>
        <taxon>metagenomes</taxon>
        <taxon>ecological metagenomes</taxon>
    </lineage>
</organism>
<dbReference type="EMBL" id="CAFBLJ010000013">
    <property type="protein sequence ID" value="CAB4860211.1"/>
    <property type="molecule type" value="Genomic_DNA"/>
</dbReference>
<dbReference type="Pfam" id="PF13393">
    <property type="entry name" value="tRNA-synt_His"/>
    <property type="match status" value="1"/>
</dbReference>
<dbReference type="InterPro" id="IPR006195">
    <property type="entry name" value="aa-tRNA-synth_II"/>
</dbReference>
<dbReference type="InterPro" id="IPR004516">
    <property type="entry name" value="HisRS/HisZ"/>
</dbReference>
<dbReference type="EMBL" id="CAEZZP010000001">
    <property type="protein sequence ID" value="CAB4759384.1"/>
    <property type="molecule type" value="Genomic_DNA"/>
</dbReference>